<dbReference type="PANTHER" id="PTHR21363:SF0">
    <property type="entry name" value="PREPHENATE DEHYDROGENASE [NADP(+)]"/>
    <property type="match status" value="1"/>
</dbReference>
<dbReference type="PROSITE" id="PS51176">
    <property type="entry name" value="PDH_ADH"/>
    <property type="match status" value="1"/>
</dbReference>
<dbReference type="GO" id="GO:0070403">
    <property type="term" value="F:NAD+ binding"/>
    <property type="evidence" value="ECO:0007669"/>
    <property type="project" value="InterPro"/>
</dbReference>
<gene>
    <name evidence="3" type="ORF">H4P12_15045</name>
</gene>
<dbReference type="PANTHER" id="PTHR21363">
    <property type="entry name" value="PREPHENATE DEHYDROGENASE"/>
    <property type="match status" value="1"/>
</dbReference>
<protein>
    <submittedName>
        <fullName evidence="3">Prephenate dehydrogenase</fullName>
    </submittedName>
</protein>
<dbReference type="Proteomes" id="UP000608594">
    <property type="component" value="Unassembled WGS sequence"/>
</dbReference>
<dbReference type="RefSeq" id="WP_187794469.1">
    <property type="nucleotide sequence ID" value="NZ_JACOQL010000004.1"/>
</dbReference>
<organism evidence="3 4">
    <name type="scientific">Paracoccus amoyensis</name>
    <dbReference type="NCBI Taxonomy" id="2760093"/>
    <lineage>
        <taxon>Bacteria</taxon>
        <taxon>Pseudomonadati</taxon>
        <taxon>Pseudomonadota</taxon>
        <taxon>Alphaproteobacteria</taxon>
        <taxon>Rhodobacterales</taxon>
        <taxon>Paracoccaceae</taxon>
        <taxon>Paracoccus</taxon>
    </lineage>
</organism>
<dbReference type="InterPro" id="IPR008927">
    <property type="entry name" value="6-PGluconate_DH-like_C_sf"/>
</dbReference>
<dbReference type="Pfam" id="PF02153">
    <property type="entry name" value="PDH_N"/>
    <property type="match status" value="1"/>
</dbReference>
<dbReference type="GO" id="GO:0008977">
    <property type="term" value="F:prephenate dehydrogenase (NAD+) activity"/>
    <property type="evidence" value="ECO:0007669"/>
    <property type="project" value="InterPro"/>
</dbReference>
<dbReference type="EMBL" id="JACOQL010000004">
    <property type="protein sequence ID" value="MBC9247994.1"/>
    <property type="molecule type" value="Genomic_DNA"/>
</dbReference>
<dbReference type="SUPFAM" id="SSF48179">
    <property type="entry name" value="6-phosphogluconate dehydrogenase C-terminal domain-like"/>
    <property type="match status" value="1"/>
</dbReference>
<dbReference type="InterPro" id="IPR046826">
    <property type="entry name" value="PDH_N"/>
</dbReference>
<dbReference type="GO" id="GO:0004665">
    <property type="term" value="F:prephenate dehydrogenase (NADP+) activity"/>
    <property type="evidence" value="ECO:0007669"/>
    <property type="project" value="InterPro"/>
</dbReference>
<dbReference type="InterPro" id="IPR003099">
    <property type="entry name" value="Prephen_DH"/>
</dbReference>
<dbReference type="SUPFAM" id="SSF51735">
    <property type="entry name" value="NAD(P)-binding Rossmann-fold domains"/>
    <property type="match status" value="1"/>
</dbReference>
<dbReference type="Gene3D" id="3.40.50.720">
    <property type="entry name" value="NAD(P)-binding Rossmann-like Domain"/>
    <property type="match status" value="1"/>
</dbReference>
<dbReference type="Pfam" id="PF20463">
    <property type="entry name" value="PDH_C"/>
    <property type="match status" value="1"/>
</dbReference>
<dbReference type="InterPro" id="IPR036291">
    <property type="entry name" value="NAD(P)-bd_dom_sf"/>
</dbReference>
<evidence type="ECO:0000256" key="1">
    <source>
        <dbReference type="ARBA" id="ARBA00023002"/>
    </source>
</evidence>
<proteinExistence type="predicted"/>
<name>A0A926GIR7_9RHOB</name>
<dbReference type="InterPro" id="IPR046825">
    <property type="entry name" value="PDH_C"/>
</dbReference>
<keyword evidence="4" id="KW-1185">Reference proteome</keyword>
<feature type="domain" description="Prephenate/arogenate dehydrogenase" evidence="2">
    <location>
        <begin position="5"/>
        <end position="237"/>
    </location>
</feature>
<evidence type="ECO:0000313" key="3">
    <source>
        <dbReference type="EMBL" id="MBC9247994.1"/>
    </source>
</evidence>
<reference evidence="3" key="1">
    <citation type="submission" date="2020-08" db="EMBL/GenBank/DDBJ databases">
        <title>Paracoccus amoyensis sp. nov., isolated from the surface seawater at coast of Xiamen, Fujian.</title>
        <authorList>
            <person name="Lyu L."/>
        </authorList>
    </citation>
    <scope>NUCLEOTIDE SEQUENCE</scope>
    <source>
        <strain evidence="3">11-3</strain>
    </source>
</reference>
<dbReference type="GO" id="GO:0006571">
    <property type="term" value="P:tyrosine biosynthetic process"/>
    <property type="evidence" value="ECO:0007669"/>
    <property type="project" value="InterPro"/>
</dbReference>
<evidence type="ECO:0000313" key="4">
    <source>
        <dbReference type="Proteomes" id="UP000608594"/>
    </source>
</evidence>
<accession>A0A926GIR7</accession>
<dbReference type="AlphaFoldDB" id="A0A926GIR7"/>
<sequence length="237" mass="25826">MPPDSKIAIIGFGAFGQLVARHLRDHAPICVCDPVVRVNDLPQVTAEVAAQCEVVILAMPLSRMREVLLRIAGHLRPGTLVIDVCSVKLRPAQLMLELLPEHVELVSSHPLFGPQSAADGLSGHRIAWCPLRGRRHLMAVAMMRKLGLRVMITTPEQHDRDMAVVQGLTHLIARSLSKLGPMPSRLATASFQQLLLAAGMVQGDSPELLRTILNDNPYAKEIRDRFLTAASEAADVG</sequence>
<dbReference type="InterPro" id="IPR050812">
    <property type="entry name" value="Preph/Arog_dehydrog"/>
</dbReference>
<keyword evidence="1" id="KW-0560">Oxidoreductase</keyword>
<evidence type="ECO:0000259" key="2">
    <source>
        <dbReference type="PROSITE" id="PS51176"/>
    </source>
</evidence>
<dbReference type="Gene3D" id="1.10.3660.10">
    <property type="entry name" value="6-phosphogluconate dehydrogenase C-terminal like domain"/>
    <property type="match status" value="1"/>
</dbReference>
<comment type="caution">
    <text evidence="3">The sequence shown here is derived from an EMBL/GenBank/DDBJ whole genome shotgun (WGS) entry which is preliminary data.</text>
</comment>